<evidence type="ECO:0000256" key="7">
    <source>
        <dbReference type="ARBA" id="ARBA00022801"/>
    </source>
</evidence>
<dbReference type="PANTHER" id="PTHR11845">
    <property type="entry name" value="5'-DEOXYNUCLEOTIDASE HDDC2"/>
    <property type="match status" value="1"/>
</dbReference>
<organism evidence="9 10">
    <name type="scientific">Fundidesulfovibrio magnetotacticus</name>
    <dbReference type="NCBI Taxonomy" id="2730080"/>
    <lineage>
        <taxon>Bacteria</taxon>
        <taxon>Pseudomonadati</taxon>
        <taxon>Thermodesulfobacteriota</taxon>
        <taxon>Desulfovibrionia</taxon>
        <taxon>Desulfovibrionales</taxon>
        <taxon>Desulfovibrionaceae</taxon>
        <taxon>Fundidesulfovibrio</taxon>
    </lineage>
</organism>
<evidence type="ECO:0000256" key="1">
    <source>
        <dbReference type="ARBA" id="ARBA00001638"/>
    </source>
</evidence>
<dbReference type="InterPro" id="IPR003607">
    <property type="entry name" value="HD/PDEase_dom"/>
</dbReference>
<dbReference type="RefSeq" id="WP_235956918.1">
    <property type="nucleotide sequence ID" value="NZ_BLTE01000008.1"/>
</dbReference>
<dbReference type="GO" id="GO:0002953">
    <property type="term" value="F:5'-deoxynucleotidase activity"/>
    <property type="evidence" value="ECO:0007669"/>
    <property type="project" value="UniProtKB-EC"/>
</dbReference>
<reference evidence="9 10" key="1">
    <citation type="submission" date="2020-04" db="EMBL/GenBank/DDBJ databases">
        <authorList>
            <consortium name="Desulfovibrio sp. FSS-1 genome sequencing consortium"/>
            <person name="Shimoshige H."/>
            <person name="Kobayashi H."/>
            <person name="Maekawa T."/>
        </authorList>
    </citation>
    <scope>NUCLEOTIDE SEQUENCE [LARGE SCALE GENOMIC DNA]</scope>
    <source>
        <strain evidence="9 10">SIID29052-01</strain>
    </source>
</reference>
<dbReference type="Gene3D" id="1.10.3210.10">
    <property type="entry name" value="Hypothetical protein af1432"/>
    <property type="match status" value="1"/>
</dbReference>
<dbReference type="SMART" id="SM00471">
    <property type="entry name" value="HDc"/>
    <property type="match status" value="1"/>
</dbReference>
<dbReference type="PANTHER" id="PTHR11845:SF13">
    <property type="entry name" value="5'-DEOXYNUCLEOTIDASE HDDC2"/>
    <property type="match status" value="1"/>
</dbReference>
<dbReference type="AlphaFoldDB" id="A0A6V8LVK8"/>
<comment type="caution">
    <text evidence="9">The sequence shown here is derived from an EMBL/GenBank/DDBJ whole genome shotgun (WGS) entry which is preliminary data.</text>
</comment>
<comment type="cofactor">
    <cofactor evidence="3">
        <name>Co(2+)</name>
        <dbReference type="ChEBI" id="CHEBI:48828"/>
    </cofactor>
</comment>
<dbReference type="EMBL" id="BLTE01000008">
    <property type="protein sequence ID" value="GFK94129.1"/>
    <property type="molecule type" value="Genomic_DNA"/>
</dbReference>
<dbReference type="InterPro" id="IPR006674">
    <property type="entry name" value="HD_domain"/>
</dbReference>
<evidence type="ECO:0000256" key="5">
    <source>
        <dbReference type="ARBA" id="ARBA00012964"/>
    </source>
</evidence>
<sequence>MTEASSRIVDMSGRDRRTRLADFLFEVSMLRRTPRTGYQFLGSGAENVAEHSFGAAVIGYVLAAMAGADRPRTALLCLFHDIHEARTGDFNYVNKLYDTHDARRALEDGLRGTGLRADVMALHDELEEAASLEARLAQDADQLDLMVNLKELKDLGNPYAGKWLDCALERLRTEEGRELARAVMSTDHTDWWFLGPEACWWERKNGKG</sequence>
<dbReference type="Pfam" id="PF13023">
    <property type="entry name" value="HD_3"/>
    <property type="match status" value="1"/>
</dbReference>
<keyword evidence="10" id="KW-1185">Reference proteome</keyword>
<dbReference type="GO" id="GO:0046872">
    <property type="term" value="F:metal ion binding"/>
    <property type="evidence" value="ECO:0007669"/>
    <property type="project" value="UniProtKB-KW"/>
</dbReference>
<evidence type="ECO:0000256" key="2">
    <source>
        <dbReference type="ARBA" id="ARBA00001936"/>
    </source>
</evidence>
<name>A0A6V8LVK8_9BACT</name>
<proteinExistence type="predicted"/>
<dbReference type="InterPro" id="IPR039356">
    <property type="entry name" value="YfbR/HDDC2"/>
</dbReference>
<evidence type="ECO:0000313" key="10">
    <source>
        <dbReference type="Proteomes" id="UP000494245"/>
    </source>
</evidence>
<feature type="domain" description="HD" evidence="8">
    <location>
        <begin position="48"/>
        <end position="146"/>
    </location>
</feature>
<dbReference type="EC" id="3.1.3.89" evidence="5"/>
<evidence type="ECO:0000259" key="8">
    <source>
        <dbReference type="PROSITE" id="PS51831"/>
    </source>
</evidence>
<evidence type="ECO:0000256" key="3">
    <source>
        <dbReference type="ARBA" id="ARBA00001941"/>
    </source>
</evidence>
<dbReference type="SUPFAM" id="SSF109604">
    <property type="entry name" value="HD-domain/PDEase-like"/>
    <property type="match status" value="1"/>
</dbReference>
<evidence type="ECO:0000256" key="6">
    <source>
        <dbReference type="ARBA" id="ARBA00022723"/>
    </source>
</evidence>
<dbReference type="Proteomes" id="UP000494245">
    <property type="component" value="Unassembled WGS sequence"/>
</dbReference>
<accession>A0A6V8LVK8</accession>
<gene>
    <name evidence="9" type="ORF">NNJEOMEG_01968</name>
</gene>
<comment type="cofactor">
    <cofactor evidence="2">
        <name>Mn(2+)</name>
        <dbReference type="ChEBI" id="CHEBI:29035"/>
    </cofactor>
</comment>
<reference evidence="9 10" key="2">
    <citation type="submission" date="2020-05" db="EMBL/GenBank/DDBJ databases">
        <title>Draft genome sequence of Desulfovibrio sp. strainFSS-1.</title>
        <authorList>
            <person name="Shimoshige H."/>
            <person name="Kobayashi H."/>
            <person name="Maekawa T."/>
        </authorList>
    </citation>
    <scope>NUCLEOTIDE SEQUENCE [LARGE SCALE GENOMIC DNA]</scope>
    <source>
        <strain evidence="9 10">SIID29052-01</strain>
    </source>
</reference>
<keyword evidence="7" id="KW-0378">Hydrolase</keyword>
<evidence type="ECO:0000313" key="9">
    <source>
        <dbReference type="EMBL" id="GFK94129.1"/>
    </source>
</evidence>
<evidence type="ECO:0000256" key="4">
    <source>
        <dbReference type="ARBA" id="ARBA00011738"/>
    </source>
</evidence>
<protein>
    <recommendedName>
        <fullName evidence="5">5'-deoxynucleotidase</fullName>
        <ecNumber evidence="5">3.1.3.89</ecNumber>
    </recommendedName>
</protein>
<dbReference type="GO" id="GO:0005737">
    <property type="term" value="C:cytoplasm"/>
    <property type="evidence" value="ECO:0007669"/>
    <property type="project" value="TreeGrafter"/>
</dbReference>
<dbReference type="PROSITE" id="PS51831">
    <property type="entry name" value="HD"/>
    <property type="match status" value="1"/>
</dbReference>
<comment type="catalytic activity">
    <reaction evidence="1">
        <text>a 2'-deoxyribonucleoside 5'-phosphate + H2O = a 2'-deoxyribonucleoside + phosphate</text>
        <dbReference type="Rhea" id="RHEA:36167"/>
        <dbReference type="ChEBI" id="CHEBI:15377"/>
        <dbReference type="ChEBI" id="CHEBI:18274"/>
        <dbReference type="ChEBI" id="CHEBI:43474"/>
        <dbReference type="ChEBI" id="CHEBI:65317"/>
        <dbReference type="EC" id="3.1.3.89"/>
    </reaction>
</comment>
<comment type="subunit">
    <text evidence="4">Homodimer.</text>
</comment>
<keyword evidence="6" id="KW-0479">Metal-binding</keyword>